<dbReference type="AlphaFoldDB" id="A0A8A2VJJ2"/>
<dbReference type="KEGG" id="hakz:J0X25_07900"/>
<dbReference type="Proteomes" id="UP000663203">
    <property type="component" value="Chromosome"/>
</dbReference>
<dbReference type="SUPFAM" id="SSF52172">
    <property type="entry name" value="CheY-like"/>
    <property type="match status" value="1"/>
</dbReference>
<dbReference type="PANTHER" id="PTHR44520">
    <property type="entry name" value="RESPONSE REGULATOR RCP1-RELATED"/>
    <property type="match status" value="1"/>
</dbReference>
<accession>A0A8A2VJJ2</accession>
<feature type="domain" description="Response regulatory" evidence="2">
    <location>
        <begin position="13"/>
        <end position="138"/>
    </location>
</feature>
<dbReference type="InterPro" id="IPR052893">
    <property type="entry name" value="TCS_response_regulator"/>
</dbReference>
<evidence type="ECO:0000313" key="4">
    <source>
        <dbReference type="Proteomes" id="UP000663203"/>
    </source>
</evidence>
<reference evidence="3 4" key="1">
    <citation type="submission" date="2021-03" db="EMBL/GenBank/DDBJ databases">
        <title>Haloterrigena longa sp. nov. and Haloterrigena limicola sp. nov., extremely halophilic archaea isolated from a salt lake.</title>
        <authorList>
            <person name="Henglin C."/>
        </authorList>
    </citation>
    <scope>NUCLEOTIDE SEQUENCE [LARGE SCALE GENOMIC DNA]</scope>
    <source>
        <strain evidence="3 4">KZCA68</strain>
    </source>
</reference>
<gene>
    <name evidence="3" type="ORF">J0X25_07900</name>
</gene>
<organism evidence="3 4">
    <name type="scientific">Haloterrigena alkaliphila</name>
    <dbReference type="NCBI Taxonomy" id="2816475"/>
    <lineage>
        <taxon>Archaea</taxon>
        <taxon>Methanobacteriati</taxon>
        <taxon>Methanobacteriota</taxon>
        <taxon>Stenosarchaea group</taxon>
        <taxon>Halobacteria</taxon>
        <taxon>Halobacteriales</taxon>
        <taxon>Natrialbaceae</taxon>
        <taxon>Haloterrigena</taxon>
    </lineage>
</organism>
<dbReference type="CDD" id="cd17557">
    <property type="entry name" value="REC_Rcp-like"/>
    <property type="match status" value="1"/>
</dbReference>
<keyword evidence="4" id="KW-1185">Reference proteome</keyword>
<evidence type="ECO:0000256" key="1">
    <source>
        <dbReference type="PROSITE-ProRule" id="PRU00169"/>
    </source>
</evidence>
<sequence>MSSNEGEEGERVNILLVEPNPGDTRLFTESFKDAKLKNSLYTVSDADAALDFINQRGEHADDPRPDLILLEPKLPGNRGMDVLSELDNEPALRDIPVVVLTSSEVGEGIVKSKGVDADHYVQKPVEPDDFIEFVQEIEDLWIALIQAKPAESRVSDR</sequence>
<evidence type="ECO:0000259" key="2">
    <source>
        <dbReference type="PROSITE" id="PS50110"/>
    </source>
</evidence>
<dbReference type="GO" id="GO:0000160">
    <property type="term" value="P:phosphorelay signal transduction system"/>
    <property type="evidence" value="ECO:0007669"/>
    <property type="project" value="InterPro"/>
</dbReference>
<dbReference type="InterPro" id="IPR001789">
    <property type="entry name" value="Sig_transdc_resp-reg_receiver"/>
</dbReference>
<dbReference type="GeneID" id="63187219"/>
<evidence type="ECO:0000313" key="3">
    <source>
        <dbReference type="EMBL" id="QSX00871.1"/>
    </source>
</evidence>
<dbReference type="EMBL" id="CP071462">
    <property type="protein sequence ID" value="QSX00871.1"/>
    <property type="molecule type" value="Genomic_DNA"/>
</dbReference>
<dbReference type="SMART" id="SM00448">
    <property type="entry name" value="REC"/>
    <property type="match status" value="1"/>
</dbReference>
<dbReference type="Gene3D" id="3.40.50.2300">
    <property type="match status" value="1"/>
</dbReference>
<name>A0A8A2VJJ2_9EURY</name>
<dbReference type="Pfam" id="PF00072">
    <property type="entry name" value="Response_reg"/>
    <property type="match status" value="1"/>
</dbReference>
<dbReference type="RefSeq" id="WP_207290588.1">
    <property type="nucleotide sequence ID" value="NZ_CP071462.1"/>
</dbReference>
<dbReference type="InterPro" id="IPR011006">
    <property type="entry name" value="CheY-like_superfamily"/>
</dbReference>
<dbReference type="PROSITE" id="PS50110">
    <property type="entry name" value="RESPONSE_REGULATORY"/>
    <property type="match status" value="1"/>
</dbReference>
<comment type="caution">
    <text evidence="1">Lacks conserved residue(s) required for the propagation of feature annotation.</text>
</comment>
<proteinExistence type="predicted"/>
<protein>
    <submittedName>
        <fullName evidence="3">Response regulator</fullName>
    </submittedName>
</protein>